<dbReference type="AlphaFoldDB" id="A0AA45HJE1"/>
<dbReference type="InterPro" id="IPR018490">
    <property type="entry name" value="cNMP-bd_dom_sf"/>
</dbReference>
<keyword evidence="3" id="KW-1185">Reference proteome</keyword>
<dbReference type="Pfam" id="PF00027">
    <property type="entry name" value="cNMP_binding"/>
    <property type="match status" value="1"/>
</dbReference>
<proteinExistence type="predicted"/>
<dbReference type="Proteomes" id="UP000245921">
    <property type="component" value="Unassembled WGS sequence"/>
</dbReference>
<organism evidence="2 3">
    <name type="scientific">Oceanotoga teriensis</name>
    <dbReference type="NCBI Taxonomy" id="515440"/>
    <lineage>
        <taxon>Bacteria</taxon>
        <taxon>Thermotogati</taxon>
        <taxon>Thermotogota</taxon>
        <taxon>Thermotogae</taxon>
        <taxon>Petrotogales</taxon>
        <taxon>Petrotogaceae</taxon>
        <taxon>Oceanotoga</taxon>
    </lineage>
</organism>
<dbReference type="InterPro" id="IPR000595">
    <property type="entry name" value="cNMP-bd_dom"/>
</dbReference>
<dbReference type="SUPFAM" id="SSF51206">
    <property type="entry name" value="cAMP-binding domain-like"/>
    <property type="match status" value="1"/>
</dbReference>
<evidence type="ECO:0000259" key="1">
    <source>
        <dbReference type="PROSITE" id="PS50042"/>
    </source>
</evidence>
<protein>
    <recommendedName>
        <fullName evidence="1">Cyclic nucleotide-binding domain-containing protein</fullName>
    </recommendedName>
</protein>
<dbReference type="CDD" id="cd00038">
    <property type="entry name" value="CAP_ED"/>
    <property type="match status" value="1"/>
</dbReference>
<feature type="domain" description="Cyclic nucleotide-binding" evidence="1">
    <location>
        <begin position="26"/>
        <end position="117"/>
    </location>
</feature>
<gene>
    <name evidence="2" type="ORF">C7380_104174</name>
</gene>
<name>A0AA45HJE1_9BACT</name>
<comment type="caution">
    <text evidence="2">The sequence shown here is derived from an EMBL/GenBank/DDBJ whole genome shotgun (WGS) entry which is preliminary data.</text>
</comment>
<dbReference type="EMBL" id="QGGI01000004">
    <property type="protein sequence ID" value="PWJ95755.1"/>
    <property type="molecule type" value="Genomic_DNA"/>
</dbReference>
<dbReference type="InterPro" id="IPR014710">
    <property type="entry name" value="RmlC-like_jellyroll"/>
</dbReference>
<evidence type="ECO:0000313" key="2">
    <source>
        <dbReference type="EMBL" id="PWJ95755.1"/>
    </source>
</evidence>
<dbReference type="RefSeq" id="WP_109604277.1">
    <property type="nucleotide sequence ID" value="NZ_QGGI01000004.1"/>
</dbReference>
<evidence type="ECO:0000313" key="3">
    <source>
        <dbReference type="Proteomes" id="UP000245921"/>
    </source>
</evidence>
<accession>A0AA45HJE1</accession>
<dbReference type="Gene3D" id="2.60.120.10">
    <property type="entry name" value="Jelly Rolls"/>
    <property type="match status" value="1"/>
</dbReference>
<sequence length="190" mass="22597">MKVIKDKQKMNQYIEEFKIQNIFSKDITEFMDLVKYEKGEVICMTNIEMEYFYLFVEGKVKIYTLLENGKSLLLRFYEPLKFIGDLEYTYSNRIAKTNVESMMDSYLIRISYENIDKYCFDDSIFLRNICNSLAYKLDFLSNSSSINLLYSVEKRLAAYLVSVTEEESRFIQEMQTKKIGYSDFMVEKGL</sequence>
<reference evidence="2 3" key="1">
    <citation type="submission" date="2018-05" db="EMBL/GenBank/DDBJ databases">
        <title>Genomic Encyclopedia of Type Strains, Phase IV (KMG-IV): sequencing the most valuable type-strain genomes for metagenomic binning, comparative biology and taxonomic classification.</title>
        <authorList>
            <person name="Goeker M."/>
        </authorList>
    </citation>
    <scope>NUCLEOTIDE SEQUENCE [LARGE SCALE GENOMIC DNA]</scope>
    <source>
        <strain evidence="2 3">DSM 24906</strain>
    </source>
</reference>
<dbReference type="PROSITE" id="PS50042">
    <property type="entry name" value="CNMP_BINDING_3"/>
    <property type="match status" value="1"/>
</dbReference>